<dbReference type="EMBL" id="FNNE01000002">
    <property type="protein sequence ID" value="SDW32260.1"/>
    <property type="molecule type" value="Genomic_DNA"/>
</dbReference>
<dbReference type="OrthoDB" id="9763189at2"/>
<gene>
    <name evidence="14" type="ORF">SAMN04487960_102160</name>
</gene>
<dbReference type="SUPFAM" id="SSF56059">
    <property type="entry name" value="Glutathione synthetase ATP-binding domain-like"/>
    <property type="match status" value="1"/>
</dbReference>
<keyword evidence="8" id="KW-0092">Biotin</keyword>
<dbReference type="Proteomes" id="UP000199675">
    <property type="component" value="Unassembled WGS sequence"/>
</dbReference>
<dbReference type="Pfam" id="PF02786">
    <property type="entry name" value="CPSase_L_D2"/>
    <property type="match status" value="1"/>
</dbReference>
<dbReference type="GO" id="GO:0046872">
    <property type="term" value="F:metal ion binding"/>
    <property type="evidence" value="ECO:0007669"/>
    <property type="project" value="InterPro"/>
</dbReference>
<keyword evidence="15" id="KW-1185">Reference proteome</keyword>
<evidence type="ECO:0000256" key="4">
    <source>
        <dbReference type="ARBA" id="ARBA00017242"/>
    </source>
</evidence>
<dbReference type="Pfam" id="PF02785">
    <property type="entry name" value="Biotin_carb_C"/>
    <property type="match status" value="1"/>
</dbReference>
<feature type="domain" description="Biotin carboxylation" evidence="13">
    <location>
        <begin position="1"/>
        <end position="444"/>
    </location>
</feature>
<keyword evidence="7 11" id="KW-0067">ATP-binding</keyword>
<dbReference type="FunFam" id="3.30.1490.20:FF:000018">
    <property type="entry name" value="Biotin carboxylase"/>
    <property type="match status" value="1"/>
</dbReference>
<evidence type="ECO:0000256" key="6">
    <source>
        <dbReference type="ARBA" id="ARBA00022741"/>
    </source>
</evidence>
<evidence type="ECO:0000256" key="2">
    <source>
        <dbReference type="ARBA" id="ARBA00004956"/>
    </source>
</evidence>
<dbReference type="Gene3D" id="3.30.470.20">
    <property type="entry name" value="ATP-grasp fold, B domain"/>
    <property type="match status" value="1"/>
</dbReference>
<dbReference type="SUPFAM" id="SSF52440">
    <property type="entry name" value="PreATP-grasp domain"/>
    <property type="match status" value="1"/>
</dbReference>
<dbReference type="InterPro" id="IPR011054">
    <property type="entry name" value="Rudment_hybrid_motif"/>
</dbReference>
<dbReference type="GO" id="GO:0005524">
    <property type="term" value="F:ATP binding"/>
    <property type="evidence" value="ECO:0007669"/>
    <property type="project" value="UniProtKB-UniRule"/>
</dbReference>
<dbReference type="PROSITE" id="PS00866">
    <property type="entry name" value="CPSASE_1"/>
    <property type="match status" value="1"/>
</dbReference>
<dbReference type="PANTHER" id="PTHR48095">
    <property type="entry name" value="PYRUVATE CARBOXYLASE SUBUNIT A"/>
    <property type="match status" value="1"/>
</dbReference>
<dbReference type="RefSeq" id="WP_091811524.1">
    <property type="nucleotide sequence ID" value="NZ_FNNE01000002.1"/>
</dbReference>
<dbReference type="PANTHER" id="PTHR48095:SF1">
    <property type="entry name" value="BIOTIN CARBOXYLASE"/>
    <property type="match status" value="1"/>
</dbReference>
<dbReference type="InterPro" id="IPR011761">
    <property type="entry name" value="ATP-grasp"/>
</dbReference>
<organism evidence="14 15">
    <name type="scientific">Marinobacter mobilis</name>
    <dbReference type="NCBI Taxonomy" id="488533"/>
    <lineage>
        <taxon>Bacteria</taxon>
        <taxon>Pseudomonadati</taxon>
        <taxon>Pseudomonadota</taxon>
        <taxon>Gammaproteobacteria</taxon>
        <taxon>Pseudomonadales</taxon>
        <taxon>Marinobacteraceae</taxon>
        <taxon>Marinobacter</taxon>
    </lineage>
</organism>
<dbReference type="NCBIfam" id="NF006367">
    <property type="entry name" value="PRK08591.1"/>
    <property type="match status" value="1"/>
</dbReference>
<evidence type="ECO:0000313" key="15">
    <source>
        <dbReference type="Proteomes" id="UP000199675"/>
    </source>
</evidence>
<dbReference type="SMART" id="SM00878">
    <property type="entry name" value="Biotin_carb_C"/>
    <property type="match status" value="1"/>
</dbReference>
<dbReference type="InterPro" id="IPR011764">
    <property type="entry name" value="Biotin_carboxylation_dom"/>
</dbReference>
<evidence type="ECO:0000256" key="3">
    <source>
        <dbReference type="ARBA" id="ARBA00011750"/>
    </source>
</evidence>
<name>A0A1H2SKZ4_9GAMM</name>
<comment type="subunit">
    <text evidence="3">Acetyl-CoA carboxylase is a heterohexamer of biotin carboxyl carrier protein, biotin carboxylase and the two subunits of carboxyl transferase in a 2:2 complex.</text>
</comment>
<reference evidence="14 15" key="1">
    <citation type="submission" date="2016-10" db="EMBL/GenBank/DDBJ databases">
        <authorList>
            <person name="de Groot N.N."/>
        </authorList>
    </citation>
    <scope>NUCLEOTIDE SEQUENCE [LARGE SCALE GENOMIC DNA]</scope>
    <source>
        <strain evidence="14 15">CGMCC 1.7059</strain>
    </source>
</reference>
<dbReference type="PROSITE" id="PS50979">
    <property type="entry name" value="BC"/>
    <property type="match status" value="1"/>
</dbReference>
<dbReference type="NCBIfam" id="NF005525">
    <property type="entry name" value="PRK07178.1"/>
    <property type="match status" value="1"/>
</dbReference>
<dbReference type="AlphaFoldDB" id="A0A1H2SKZ4"/>
<feature type="domain" description="ATP-grasp" evidence="12">
    <location>
        <begin position="119"/>
        <end position="315"/>
    </location>
</feature>
<evidence type="ECO:0000256" key="7">
    <source>
        <dbReference type="ARBA" id="ARBA00022840"/>
    </source>
</evidence>
<proteinExistence type="predicted"/>
<comment type="pathway">
    <text evidence="2">Lipid metabolism; malonyl-CoA biosynthesis; malonyl-CoA from acetyl-CoA: step 1/1.</text>
</comment>
<dbReference type="SUPFAM" id="SSF51246">
    <property type="entry name" value="Rudiment single hybrid motif"/>
    <property type="match status" value="1"/>
</dbReference>
<evidence type="ECO:0000256" key="8">
    <source>
        <dbReference type="ARBA" id="ARBA00023267"/>
    </source>
</evidence>
<evidence type="ECO:0000256" key="5">
    <source>
        <dbReference type="ARBA" id="ARBA00022598"/>
    </source>
</evidence>
<evidence type="ECO:0000256" key="9">
    <source>
        <dbReference type="ARBA" id="ARBA00033786"/>
    </source>
</evidence>
<evidence type="ECO:0000259" key="12">
    <source>
        <dbReference type="PROSITE" id="PS50975"/>
    </source>
</evidence>
<keyword evidence="6 11" id="KW-0547">Nucleotide-binding</keyword>
<dbReference type="InterPro" id="IPR016185">
    <property type="entry name" value="PreATP-grasp_dom_sf"/>
</dbReference>
<protein>
    <recommendedName>
        <fullName evidence="4">Biotin carboxylase</fullName>
    </recommendedName>
    <alternativeName>
        <fullName evidence="9">Acetyl-coenzyme A carboxylase biotin carboxylase subunit A</fullName>
    </alternativeName>
</protein>
<accession>A0A1H2SKZ4</accession>
<sequence length="471" mass="52034">MLKKVLIANRGEIAVRIERACAEMGIRSVAIYTEPDRYGLHVKRADEAYSLGDDPLAGYLDPARIVNLAVETGCDAIHPGYGFLSENAEFAALCERKGVTFIGPKAEVINKMGDKTQARDSMRAAGVPVTPGSEGNLENLDEALRLAGEIGYPVMVKATSGGGGRGIRRCDTPEELKAQYPRVISEATKAFGSAEVFMEKCIVNPRHIEVQVLADSDGNAVHLFERDCSIQRRNQKLIEIAPSPQLTPEQRQYIGNLAVTAARAVGYENAGTVEFLLTGNEVYFMEMNTRVQVEHTITEAITGVDIVREQLRIASGLPLSYRQEDIQFRGYAIQMRINAEDPKNDFLPSFGRITHYYAPGGPGVRVDTAIYTGYEIPPYFDSMCLKLVVWALTWEEAIARSERALDDMRLHGIRTTASYYQQIFKHPDFRAGVFDTSFVPAHPELLNYSTKRQPSEIALAIAAAIAAHAGW</sequence>
<comment type="catalytic activity">
    <reaction evidence="10">
        <text>N(6)-biotinyl-L-lysyl-[protein] + hydrogencarbonate + ATP = N(6)-carboxybiotinyl-L-lysyl-[protein] + ADP + phosphate + H(+)</text>
        <dbReference type="Rhea" id="RHEA:13501"/>
        <dbReference type="Rhea" id="RHEA-COMP:10505"/>
        <dbReference type="Rhea" id="RHEA-COMP:10506"/>
        <dbReference type="ChEBI" id="CHEBI:15378"/>
        <dbReference type="ChEBI" id="CHEBI:17544"/>
        <dbReference type="ChEBI" id="CHEBI:30616"/>
        <dbReference type="ChEBI" id="CHEBI:43474"/>
        <dbReference type="ChEBI" id="CHEBI:83144"/>
        <dbReference type="ChEBI" id="CHEBI:83145"/>
        <dbReference type="ChEBI" id="CHEBI:456216"/>
        <dbReference type="EC" id="6.3.4.14"/>
    </reaction>
</comment>
<evidence type="ECO:0000259" key="13">
    <source>
        <dbReference type="PROSITE" id="PS50979"/>
    </source>
</evidence>
<dbReference type="GO" id="GO:0004075">
    <property type="term" value="F:biotin carboxylase activity"/>
    <property type="evidence" value="ECO:0007669"/>
    <property type="project" value="UniProtKB-EC"/>
</dbReference>
<keyword evidence="5" id="KW-0436">Ligase</keyword>
<dbReference type="PROSITE" id="PS50975">
    <property type="entry name" value="ATP_GRASP"/>
    <property type="match status" value="1"/>
</dbReference>
<keyword evidence="14" id="KW-0670">Pyruvate</keyword>
<dbReference type="InterPro" id="IPR005481">
    <property type="entry name" value="BC-like_N"/>
</dbReference>
<evidence type="ECO:0000313" key="14">
    <source>
        <dbReference type="EMBL" id="SDW32260.1"/>
    </source>
</evidence>
<evidence type="ECO:0000256" key="11">
    <source>
        <dbReference type="PROSITE-ProRule" id="PRU00409"/>
    </source>
</evidence>
<dbReference type="STRING" id="488533.SAMN04487960_102160"/>
<dbReference type="InterPro" id="IPR051602">
    <property type="entry name" value="ACC_Biotin_Carboxylase"/>
</dbReference>
<comment type="function">
    <text evidence="1">This protein is a component of the acetyl coenzyme A carboxylase complex; first, biotin carboxylase catalyzes the carboxylation of the carrier protein and then the transcarboxylase transfers the carboxyl group to form malonyl-CoA.</text>
</comment>
<evidence type="ECO:0000256" key="10">
    <source>
        <dbReference type="ARBA" id="ARBA00048600"/>
    </source>
</evidence>
<dbReference type="FunFam" id="3.40.50.20:FF:000010">
    <property type="entry name" value="Propionyl-CoA carboxylase subunit alpha"/>
    <property type="match status" value="1"/>
</dbReference>
<dbReference type="InterPro" id="IPR005482">
    <property type="entry name" value="Biotin_COase_C"/>
</dbReference>
<dbReference type="PROSITE" id="PS00867">
    <property type="entry name" value="CPSASE_2"/>
    <property type="match status" value="1"/>
</dbReference>
<dbReference type="InterPro" id="IPR005479">
    <property type="entry name" value="CPAse_ATP-bd"/>
</dbReference>
<dbReference type="Pfam" id="PF00289">
    <property type="entry name" value="Biotin_carb_N"/>
    <property type="match status" value="1"/>
</dbReference>
<evidence type="ECO:0000256" key="1">
    <source>
        <dbReference type="ARBA" id="ARBA00003761"/>
    </source>
</evidence>